<evidence type="ECO:0000256" key="4">
    <source>
        <dbReference type="ARBA" id="ARBA00022833"/>
    </source>
</evidence>
<keyword evidence="2" id="KW-0479">Metal-binding</keyword>
<name>A0A3E0H267_9GAMM</name>
<proteinExistence type="predicted"/>
<dbReference type="PROSITE" id="PS51257">
    <property type="entry name" value="PROKAR_LIPOPROTEIN"/>
    <property type="match status" value="1"/>
</dbReference>
<dbReference type="OrthoDB" id="9803916at2"/>
<keyword evidence="1" id="KW-0540">Nuclease</keyword>
<organism evidence="8 9">
    <name type="scientific">Paraperlucidibaca baekdonensis</name>
    <dbReference type="NCBI Taxonomy" id="748120"/>
    <lineage>
        <taxon>Bacteria</taxon>
        <taxon>Pseudomonadati</taxon>
        <taxon>Pseudomonadota</taxon>
        <taxon>Gammaproteobacteria</taxon>
        <taxon>Moraxellales</taxon>
        <taxon>Moraxellaceae</taxon>
        <taxon>Paraperlucidibaca</taxon>
    </lineage>
</organism>
<protein>
    <submittedName>
        <fullName evidence="8">Ribonuclease J</fullName>
    </submittedName>
</protein>
<dbReference type="Proteomes" id="UP000256774">
    <property type="component" value="Unassembled WGS sequence"/>
</dbReference>
<evidence type="ECO:0000313" key="8">
    <source>
        <dbReference type="EMBL" id="REH36980.1"/>
    </source>
</evidence>
<dbReference type="InterPro" id="IPR001279">
    <property type="entry name" value="Metallo-B-lactamas"/>
</dbReference>
<keyword evidence="3" id="KW-0378">Hydrolase</keyword>
<dbReference type="PANTHER" id="PTHR43694">
    <property type="entry name" value="RIBONUCLEASE J"/>
    <property type="match status" value="1"/>
</dbReference>
<dbReference type="Pfam" id="PF07521">
    <property type="entry name" value="RMMBL"/>
    <property type="match status" value="1"/>
</dbReference>
<keyword evidence="5" id="KW-0269">Exonuclease</keyword>
<evidence type="ECO:0000256" key="6">
    <source>
        <dbReference type="ARBA" id="ARBA00022884"/>
    </source>
</evidence>
<dbReference type="GO" id="GO:0004527">
    <property type="term" value="F:exonuclease activity"/>
    <property type="evidence" value="ECO:0007669"/>
    <property type="project" value="UniProtKB-KW"/>
</dbReference>
<dbReference type="Pfam" id="PF00753">
    <property type="entry name" value="Lactamase_B"/>
    <property type="match status" value="1"/>
</dbReference>
<sequence>MPPSPRYHQIHQDAGPWMLALGGCGEFGANLTLYGSAGVWIAIDCGLAMNTNLAGDTEISVPSLAALDTLDIRVDALLITHGHEDHIGAIPALWRKLKCPIYATAHTHRLISGKLNPNENGPRQITVKPMQILSIGPFSAQWLPVTHSIPEAQAICLEVAGKRLYHSGDWKLDAQPVVGPLTAQAALQALGRAGVDVVIGDSTNATVAGASRSEQAVASSLMAAMKSATGRLVVVCFASNVARMHSIVAAAERLGRYTGALGRSIDTHVGASRASGYLDTDTHLMPNWELGFLPRDNQCWIATGSQAEPGSALVRLSLDKHPAFGLEAGDTVLFSSRVIPGHEAALAQLCARLTALGVMIIDDDALHASGHPPVDDLTTLYGWLKPRYLLPVHGEERHQKAHLQLGRELGMAGVVQKNGDLISLAGKPYVAASTAVGKVLQQR</sequence>
<dbReference type="GO" id="GO:0046872">
    <property type="term" value="F:metal ion binding"/>
    <property type="evidence" value="ECO:0007669"/>
    <property type="project" value="UniProtKB-KW"/>
</dbReference>
<reference evidence="8 9" key="1">
    <citation type="submission" date="2018-08" db="EMBL/GenBank/DDBJ databases">
        <title>Genomic Encyclopedia of Type Strains, Phase IV (KMG-IV): sequencing the most valuable type-strain genomes for metagenomic binning, comparative biology and taxonomic classification.</title>
        <authorList>
            <person name="Goeker M."/>
        </authorList>
    </citation>
    <scope>NUCLEOTIDE SEQUENCE [LARGE SCALE GENOMIC DNA]</scope>
    <source>
        <strain evidence="8 9">DSM 26022</strain>
    </source>
</reference>
<keyword evidence="9" id="KW-1185">Reference proteome</keyword>
<dbReference type="Pfam" id="PF22505">
    <property type="entry name" value="RNase_J_b_CASP"/>
    <property type="match status" value="1"/>
</dbReference>
<comment type="caution">
    <text evidence="8">The sequence shown here is derived from an EMBL/GenBank/DDBJ whole genome shotgun (WGS) entry which is preliminary data.</text>
</comment>
<dbReference type="InterPro" id="IPR055132">
    <property type="entry name" value="RNase_J_b_CASP"/>
</dbReference>
<evidence type="ECO:0000313" key="9">
    <source>
        <dbReference type="Proteomes" id="UP000256774"/>
    </source>
</evidence>
<dbReference type="SUPFAM" id="SSF56281">
    <property type="entry name" value="Metallo-hydrolase/oxidoreductase"/>
    <property type="match status" value="1"/>
</dbReference>
<dbReference type="Gene3D" id="3.40.50.10710">
    <property type="entry name" value="Metallo-hydrolase/oxidoreductase"/>
    <property type="match status" value="1"/>
</dbReference>
<gene>
    <name evidence="8" type="ORF">DFR26_2124</name>
</gene>
<dbReference type="GO" id="GO:0003723">
    <property type="term" value="F:RNA binding"/>
    <property type="evidence" value="ECO:0007669"/>
    <property type="project" value="UniProtKB-KW"/>
</dbReference>
<dbReference type="SMART" id="SM00849">
    <property type="entry name" value="Lactamase_B"/>
    <property type="match status" value="1"/>
</dbReference>
<dbReference type="InterPro" id="IPR011108">
    <property type="entry name" value="RMMBL"/>
</dbReference>
<keyword evidence="6" id="KW-0694">RNA-binding</keyword>
<evidence type="ECO:0000256" key="2">
    <source>
        <dbReference type="ARBA" id="ARBA00022723"/>
    </source>
</evidence>
<dbReference type="EMBL" id="QUNR01000004">
    <property type="protein sequence ID" value="REH36980.1"/>
    <property type="molecule type" value="Genomic_DNA"/>
</dbReference>
<dbReference type="Gene3D" id="3.60.15.10">
    <property type="entry name" value="Ribonuclease Z/Hydroxyacylglutathione hydrolase-like"/>
    <property type="match status" value="1"/>
</dbReference>
<dbReference type="InterPro" id="IPR042173">
    <property type="entry name" value="RNase_J_2"/>
</dbReference>
<dbReference type="AlphaFoldDB" id="A0A3E0H267"/>
<evidence type="ECO:0000256" key="5">
    <source>
        <dbReference type="ARBA" id="ARBA00022839"/>
    </source>
</evidence>
<dbReference type="PANTHER" id="PTHR43694:SF1">
    <property type="entry name" value="RIBONUCLEASE J"/>
    <property type="match status" value="1"/>
</dbReference>
<keyword evidence="4" id="KW-0862">Zinc</keyword>
<dbReference type="InterPro" id="IPR036866">
    <property type="entry name" value="RibonucZ/Hydroxyglut_hydro"/>
</dbReference>
<accession>A0A3E0H267</accession>
<dbReference type="RefSeq" id="WP_116208913.1">
    <property type="nucleotide sequence ID" value="NZ_QUNR01000004.1"/>
</dbReference>
<dbReference type="CDD" id="cd07714">
    <property type="entry name" value="RNaseJ_MBL-fold"/>
    <property type="match status" value="1"/>
</dbReference>
<evidence type="ECO:0000259" key="7">
    <source>
        <dbReference type="SMART" id="SM00849"/>
    </source>
</evidence>
<evidence type="ECO:0000256" key="1">
    <source>
        <dbReference type="ARBA" id="ARBA00022722"/>
    </source>
</evidence>
<evidence type="ECO:0000256" key="3">
    <source>
        <dbReference type="ARBA" id="ARBA00022801"/>
    </source>
</evidence>
<feature type="domain" description="Metallo-beta-lactamase" evidence="7">
    <location>
        <begin position="28"/>
        <end position="221"/>
    </location>
</feature>